<dbReference type="PANTHER" id="PTHR10472">
    <property type="entry name" value="D-TYROSYL-TRNA TYR DEACYLASE"/>
    <property type="match status" value="1"/>
</dbReference>
<dbReference type="EC" id="3.1.1.96" evidence="3"/>
<proteinExistence type="inferred from homology"/>
<organism evidence="4 5">
    <name type="scientific">Billgrantia gudaonensis</name>
    <dbReference type="NCBI Taxonomy" id="376427"/>
    <lineage>
        <taxon>Bacteria</taxon>
        <taxon>Pseudomonadati</taxon>
        <taxon>Pseudomonadota</taxon>
        <taxon>Gammaproteobacteria</taxon>
        <taxon>Oceanospirillales</taxon>
        <taxon>Halomonadaceae</taxon>
        <taxon>Billgrantia</taxon>
    </lineage>
</organism>
<keyword evidence="3" id="KW-0963">Cytoplasm</keyword>
<comment type="similarity">
    <text evidence="1 3">Belongs to the DTD family.</text>
</comment>
<comment type="subunit">
    <text evidence="3">Homodimer.</text>
</comment>
<keyword evidence="2 3" id="KW-0378">Hydrolase</keyword>
<dbReference type="OrthoDB" id="9801395at2"/>
<dbReference type="EMBL" id="FNES01000010">
    <property type="protein sequence ID" value="SDK01606.1"/>
    <property type="molecule type" value="Genomic_DNA"/>
</dbReference>
<evidence type="ECO:0000256" key="1">
    <source>
        <dbReference type="ARBA" id="ARBA00009673"/>
    </source>
</evidence>
<dbReference type="InterPro" id="IPR023509">
    <property type="entry name" value="DTD-like_sf"/>
</dbReference>
<keyword evidence="3" id="KW-0820">tRNA-binding</keyword>
<protein>
    <recommendedName>
        <fullName evidence="3">D-aminoacyl-tRNA deacylase</fullName>
        <shortName evidence="3">DTD</shortName>
        <ecNumber evidence="3">3.1.1.96</ecNumber>
    </recommendedName>
    <alternativeName>
        <fullName evidence="3">Gly-tRNA(Ala) deacylase</fullName>
        <ecNumber evidence="3">3.1.1.-</ecNumber>
    </alternativeName>
</protein>
<dbReference type="InterPro" id="IPR003732">
    <property type="entry name" value="Daa-tRNA_deacyls_DTD"/>
</dbReference>
<dbReference type="GO" id="GO:0005737">
    <property type="term" value="C:cytoplasm"/>
    <property type="evidence" value="ECO:0007669"/>
    <property type="project" value="UniProtKB-SubCell"/>
</dbReference>
<dbReference type="GO" id="GO:0043908">
    <property type="term" value="F:Ser(Gly)-tRNA(Ala) hydrolase activity"/>
    <property type="evidence" value="ECO:0007669"/>
    <property type="project" value="UniProtKB-UniRule"/>
</dbReference>
<comment type="domain">
    <text evidence="3">A Gly-cisPro motif from one monomer fits into the active site of the other monomer to allow specific chiral rejection of L-amino acids.</text>
</comment>
<dbReference type="RefSeq" id="WP_089686765.1">
    <property type="nucleotide sequence ID" value="NZ_FNES01000010.1"/>
</dbReference>
<dbReference type="Gene3D" id="3.50.80.10">
    <property type="entry name" value="D-tyrosyl-tRNA(Tyr) deacylase"/>
    <property type="match status" value="1"/>
</dbReference>
<comment type="subcellular location">
    <subcellularLocation>
        <location evidence="3">Cytoplasm</location>
    </subcellularLocation>
</comment>
<dbReference type="GO" id="GO:0051500">
    <property type="term" value="F:D-tyrosyl-tRNA(Tyr) deacylase activity"/>
    <property type="evidence" value="ECO:0007669"/>
    <property type="project" value="TreeGrafter"/>
</dbReference>
<evidence type="ECO:0000256" key="3">
    <source>
        <dbReference type="HAMAP-Rule" id="MF_00518"/>
    </source>
</evidence>
<dbReference type="SUPFAM" id="SSF69500">
    <property type="entry name" value="DTD-like"/>
    <property type="match status" value="1"/>
</dbReference>
<evidence type="ECO:0000313" key="4">
    <source>
        <dbReference type="EMBL" id="SDK01606.1"/>
    </source>
</evidence>
<dbReference type="GO" id="GO:0019478">
    <property type="term" value="P:D-amino acid catabolic process"/>
    <property type="evidence" value="ECO:0007669"/>
    <property type="project" value="UniProtKB-UniRule"/>
</dbReference>
<name>A0A1G8YFS6_9GAMM</name>
<dbReference type="PANTHER" id="PTHR10472:SF5">
    <property type="entry name" value="D-AMINOACYL-TRNA DEACYLASE 1"/>
    <property type="match status" value="1"/>
</dbReference>
<comment type="catalytic activity">
    <reaction evidence="3">
        <text>a D-aminoacyl-tRNA + H2O = a tRNA + a D-alpha-amino acid + H(+)</text>
        <dbReference type="Rhea" id="RHEA:13953"/>
        <dbReference type="Rhea" id="RHEA-COMP:10123"/>
        <dbReference type="Rhea" id="RHEA-COMP:10124"/>
        <dbReference type="ChEBI" id="CHEBI:15377"/>
        <dbReference type="ChEBI" id="CHEBI:15378"/>
        <dbReference type="ChEBI" id="CHEBI:59871"/>
        <dbReference type="ChEBI" id="CHEBI:78442"/>
        <dbReference type="ChEBI" id="CHEBI:79333"/>
        <dbReference type="EC" id="3.1.1.96"/>
    </reaction>
</comment>
<evidence type="ECO:0000256" key="2">
    <source>
        <dbReference type="ARBA" id="ARBA00022801"/>
    </source>
</evidence>
<comment type="function">
    <text evidence="3">An aminoacyl-tRNA editing enzyme that deacylates mischarged D-aminoacyl-tRNAs. Also deacylates mischarged glycyl-tRNA(Ala), protecting cells against glycine mischarging by AlaRS. Acts via tRNA-based rather than protein-based catalysis; rejects L-amino acids rather than detecting D-amino acids in the active site. By recycling D-aminoacyl-tRNA to D-amino acids and free tRNA molecules, this enzyme counteracts the toxicity associated with the formation of D-aminoacyl-tRNA entities in vivo and helps enforce protein L-homochirality.</text>
</comment>
<reference evidence="4 5" key="1">
    <citation type="submission" date="2016-10" db="EMBL/GenBank/DDBJ databases">
        <authorList>
            <person name="de Groot N.N."/>
        </authorList>
    </citation>
    <scope>NUCLEOTIDE SEQUENCE [LARGE SCALE GENOMIC DNA]</scope>
    <source>
        <strain evidence="4 5">CGMCC 1.6133</strain>
    </source>
</reference>
<dbReference type="GO" id="GO:0106026">
    <property type="term" value="F:Gly-tRNA(Ala) deacylase activity"/>
    <property type="evidence" value="ECO:0007669"/>
    <property type="project" value="UniProtKB-UniRule"/>
</dbReference>
<dbReference type="NCBIfam" id="TIGR00256">
    <property type="entry name" value="D-aminoacyl-tRNA deacylase"/>
    <property type="match status" value="1"/>
</dbReference>
<keyword evidence="5" id="KW-1185">Reference proteome</keyword>
<dbReference type="EC" id="3.1.1.-" evidence="3"/>
<dbReference type="Pfam" id="PF02580">
    <property type="entry name" value="Tyr_Deacylase"/>
    <property type="match status" value="1"/>
</dbReference>
<dbReference type="AlphaFoldDB" id="A0A1G8YFS6"/>
<dbReference type="CDD" id="cd00563">
    <property type="entry name" value="Dtyr_deacylase"/>
    <property type="match status" value="1"/>
</dbReference>
<keyword evidence="3" id="KW-0694">RNA-binding</keyword>
<accession>A0A1G8YFS6</accession>
<dbReference type="Proteomes" id="UP000198525">
    <property type="component" value="Unassembled WGS sequence"/>
</dbReference>
<dbReference type="HAMAP" id="MF_00518">
    <property type="entry name" value="Deacylase_Dtd"/>
    <property type="match status" value="1"/>
</dbReference>
<dbReference type="GO" id="GO:0000049">
    <property type="term" value="F:tRNA binding"/>
    <property type="evidence" value="ECO:0007669"/>
    <property type="project" value="UniProtKB-UniRule"/>
</dbReference>
<comment type="catalytic activity">
    <reaction evidence="3">
        <text>glycyl-tRNA(Ala) + H2O = tRNA(Ala) + glycine + H(+)</text>
        <dbReference type="Rhea" id="RHEA:53744"/>
        <dbReference type="Rhea" id="RHEA-COMP:9657"/>
        <dbReference type="Rhea" id="RHEA-COMP:13640"/>
        <dbReference type="ChEBI" id="CHEBI:15377"/>
        <dbReference type="ChEBI" id="CHEBI:15378"/>
        <dbReference type="ChEBI" id="CHEBI:57305"/>
        <dbReference type="ChEBI" id="CHEBI:78442"/>
        <dbReference type="ChEBI" id="CHEBI:78522"/>
    </reaction>
</comment>
<dbReference type="FunFam" id="3.50.80.10:FF:000001">
    <property type="entry name" value="D-aminoacyl-tRNA deacylase"/>
    <property type="match status" value="1"/>
</dbReference>
<dbReference type="STRING" id="376427.SAMN04487954_11092"/>
<sequence length="145" mass="15969">MRALIQRVRHASVTVDGRETGRIDQGLLALIGIEKGDDEASADKLLHKLLHYRVFADADDKMNLNLQQVEGGLLLVSQFTLAADTRKGLRPSFSSAAPPAEGERLFHYLLERARTAWPQVASGEFAANMQVELINDGPVTFLLES</sequence>
<gene>
    <name evidence="3" type="primary">dtd</name>
    <name evidence="4" type="ORF">SAMN04487954_11092</name>
</gene>
<evidence type="ECO:0000313" key="5">
    <source>
        <dbReference type="Proteomes" id="UP000198525"/>
    </source>
</evidence>
<feature type="short sequence motif" description="Gly-cisPro motif, important for rejection of L-amino acids" evidence="3">
    <location>
        <begin position="137"/>
        <end position="138"/>
    </location>
</feature>